<organism evidence="6 7">
    <name type="scientific">Leptolyngbya boryana NIES-2135</name>
    <dbReference type="NCBI Taxonomy" id="1973484"/>
    <lineage>
        <taxon>Bacteria</taxon>
        <taxon>Bacillati</taxon>
        <taxon>Cyanobacteriota</taxon>
        <taxon>Cyanophyceae</taxon>
        <taxon>Leptolyngbyales</taxon>
        <taxon>Leptolyngbyaceae</taxon>
        <taxon>Leptolyngbya group</taxon>
        <taxon>Leptolyngbya</taxon>
    </lineage>
</organism>
<evidence type="ECO:0000256" key="2">
    <source>
        <dbReference type="SAM" id="Coils"/>
    </source>
</evidence>
<sequence length="478" mass="51718">MNGENTDRAGFAQTDAPVSELPPRRPRWRKFLIPGLIGLAVVGGLGWIVFNRIILPLMIVSQMKPQPTPVPLANPKSSTIEDSSDYAATLDSRQSITLQPQVSGQISQIYVRPGQQVTAGQAILQIDNREQRAQVASRQSASQTAAADIDSAQADVENEQQTLRSLQAQRATALSNVQLNQKEYDRFVELQRQGATSKQILDQRLNALQTAQAALRQADADIAAQRSAISRAQSVVERNRRAFEQSQANIAEGQAQLQYYTITAPFTGTVGEIPIKVGDTVSPTSQLLNITQNQQLEVQIQVPLERSSALRLGLPVKLLDDQGKEVQTGRISFVAPNVDSTTQSVQAKAVFENVRNLRPSQFVRARVVWSNRPGVLVPTTAISRLGGRDFIFVAAPLSASGCSEPAAPQGGGKFEANPDMLVAAQKPIQLGRIIGNEQEVVEGLSANDRIITSGILQLQNCAAIMDAAQVPAQQSSQQ</sequence>
<dbReference type="SUPFAM" id="SSF111369">
    <property type="entry name" value="HlyD-like secretion proteins"/>
    <property type="match status" value="2"/>
</dbReference>
<evidence type="ECO:0000256" key="3">
    <source>
        <dbReference type="SAM" id="MobiDB-lite"/>
    </source>
</evidence>
<feature type="transmembrane region" description="Helical" evidence="4">
    <location>
        <begin position="31"/>
        <end position="50"/>
    </location>
</feature>
<dbReference type="Pfam" id="PF25917">
    <property type="entry name" value="BSH_RND"/>
    <property type="match status" value="1"/>
</dbReference>
<dbReference type="NCBIfam" id="TIGR01730">
    <property type="entry name" value="RND_mfp"/>
    <property type="match status" value="1"/>
</dbReference>
<dbReference type="Gene3D" id="2.40.30.170">
    <property type="match status" value="1"/>
</dbReference>
<evidence type="ECO:0000256" key="1">
    <source>
        <dbReference type="ARBA" id="ARBA00009477"/>
    </source>
</evidence>
<keyword evidence="4" id="KW-1133">Transmembrane helix</keyword>
<feature type="coiled-coil region" evidence="2">
    <location>
        <begin position="149"/>
        <end position="176"/>
    </location>
</feature>
<gene>
    <name evidence="6" type="ORF">NIES2135_11020</name>
</gene>
<dbReference type="InterPro" id="IPR058625">
    <property type="entry name" value="MdtA-like_BSH"/>
</dbReference>
<comment type="similarity">
    <text evidence="1">Belongs to the membrane fusion protein (MFP) (TC 8.A.1) family.</text>
</comment>
<keyword evidence="4" id="KW-0472">Membrane</keyword>
<dbReference type="Gene3D" id="2.40.50.100">
    <property type="match status" value="2"/>
</dbReference>
<feature type="domain" description="Multidrug resistance protein MdtA-like barrel-sandwich hybrid" evidence="5">
    <location>
        <begin position="96"/>
        <end position="291"/>
    </location>
</feature>
<dbReference type="PANTHER" id="PTHR30469">
    <property type="entry name" value="MULTIDRUG RESISTANCE PROTEIN MDTA"/>
    <property type="match status" value="1"/>
</dbReference>
<protein>
    <submittedName>
        <fullName evidence="6">Secretion protein HlyD</fullName>
    </submittedName>
</protein>
<feature type="region of interest" description="Disordered" evidence="3">
    <location>
        <begin position="1"/>
        <end position="23"/>
    </location>
</feature>
<dbReference type="GO" id="GO:1990281">
    <property type="term" value="C:efflux pump complex"/>
    <property type="evidence" value="ECO:0007669"/>
    <property type="project" value="TreeGrafter"/>
</dbReference>
<dbReference type="Gene3D" id="2.40.420.20">
    <property type="match status" value="1"/>
</dbReference>
<dbReference type="Gene3D" id="1.10.287.470">
    <property type="entry name" value="Helix hairpin bin"/>
    <property type="match status" value="2"/>
</dbReference>
<dbReference type="InterPro" id="IPR006143">
    <property type="entry name" value="RND_pump_MFP"/>
</dbReference>
<reference evidence="6 7" key="1">
    <citation type="submission" date="2017-06" db="EMBL/GenBank/DDBJ databases">
        <title>Genome sequencing of cyanobaciteial culture collection at National Institute for Environmental Studies (NIES).</title>
        <authorList>
            <person name="Hirose Y."/>
            <person name="Shimura Y."/>
            <person name="Fujisawa T."/>
            <person name="Nakamura Y."/>
            <person name="Kawachi M."/>
        </authorList>
    </citation>
    <scope>NUCLEOTIDE SEQUENCE [LARGE SCALE GENOMIC DNA]</scope>
    <source>
        <strain evidence="6 7">NIES-2135</strain>
    </source>
</reference>
<dbReference type="AlphaFoldDB" id="A0A1Z4JBV8"/>
<keyword evidence="7" id="KW-1185">Reference proteome</keyword>
<dbReference type="PANTHER" id="PTHR30469:SF39">
    <property type="entry name" value="SLL0180 PROTEIN"/>
    <property type="match status" value="1"/>
</dbReference>
<evidence type="ECO:0000259" key="5">
    <source>
        <dbReference type="Pfam" id="PF25917"/>
    </source>
</evidence>
<name>A0A1Z4JBV8_LEPBY</name>
<keyword evidence="4" id="KW-0812">Transmembrane</keyword>
<evidence type="ECO:0000313" key="6">
    <source>
        <dbReference type="EMBL" id="BAY54285.1"/>
    </source>
</evidence>
<dbReference type="GO" id="GO:0015562">
    <property type="term" value="F:efflux transmembrane transporter activity"/>
    <property type="evidence" value="ECO:0007669"/>
    <property type="project" value="TreeGrafter"/>
</dbReference>
<keyword evidence="2" id="KW-0175">Coiled coil</keyword>
<proteinExistence type="inferred from homology"/>
<dbReference type="EMBL" id="AP018203">
    <property type="protein sequence ID" value="BAY54285.1"/>
    <property type="molecule type" value="Genomic_DNA"/>
</dbReference>
<evidence type="ECO:0000313" key="7">
    <source>
        <dbReference type="Proteomes" id="UP000217895"/>
    </source>
</evidence>
<accession>A0A1Z4JBV8</accession>
<dbReference type="Proteomes" id="UP000217895">
    <property type="component" value="Chromosome"/>
</dbReference>
<evidence type="ECO:0000256" key="4">
    <source>
        <dbReference type="SAM" id="Phobius"/>
    </source>
</evidence>